<dbReference type="AlphaFoldDB" id="A0A1I4ZFC9"/>
<dbReference type="Pfam" id="PF22758">
    <property type="entry name" value="Phage_cement"/>
    <property type="match status" value="1"/>
</dbReference>
<dbReference type="RefSeq" id="WP_092878580.1">
    <property type="nucleotide sequence ID" value="NZ_FOVC01000008.1"/>
</dbReference>
<organism evidence="1 2">
    <name type="scientific">Izhakiella capsodis</name>
    <dbReference type="NCBI Taxonomy" id="1367852"/>
    <lineage>
        <taxon>Bacteria</taxon>
        <taxon>Pseudomonadati</taxon>
        <taxon>Pseudomonadota</taxon>
        <taxon>Gammaproteobacteria</taxon>
        <taxon>Enterobacterales</taxon>
        <taxon>Erwiniaceae</taxon>
        <taxon>Izhakiella</taxon>
    </lineage>
</organism>
<dbReference type="InterPro" id="IPR054438">
    <property type="entry name" value="Struct_cement_gp24/gp6"/>
</dbReference>
<name>A0A1I4ZFC9_9GAMM</name>
<dbReference type="EMBL" id="FOVC01000008">
    <property type="protein sequence ID" value="SFN48590.1"/>
    <property type="molecule type" value="Genomic_DNA"/>
</dbReference>
<evidence type="ECO:0000313" key="2">
    <source>
        <dbReference type="Proteomes" id="UP000242222"/>
    </source>
</evidence>
<dbReference type="Proteomes" id="UP000242222">
    <property type="component" value="Unassembled WGS sequence"/>
</dbReference>
<reference evidence="2" key="1">
    <citation type="submission" date="2016-10" db="EMBL/GenBank/DDBJ databases">
        <authorList>
            <person name="Varghese N."/>
            <person name="Submissions S."/>
        </authorList>
    </citation>
    <scope>NUCLEOTIDE SEQUENCE [LARGE SCALE GENOMIC DNA]</scope>
    <source>
        <strain evidence="2">N6PO6</strain>
    </source>
</reference>
<sequence>MTGQSIYLTQPFSYAGALTRPNHSTVEPVVMDTTNPFAGDGLPGKKVNGKFVPLAAGDTAAVLYGIRVRSFPFTSDKDLARQLTNPTNYTGDALVRGYIGVKVNAGTVADNGAVYIRVGGATATQPIGGFEAVADATATNTVLVTNAHFIGTTDANGIAELAFNI</sequence>
<keyword evidence="2" id="KW-1185">Reference proteome</keyword>
<dbReference type="STRING" id="1367852.SAMN05216516_108135"/>
<dbReference type="OrthoDB" id="8454702at2"/>
<gene>
    <name evidence="1" type="ORF">SAMN05216516_108135</name>
</gene>
<proteinExistence type="predicted"/>
<accession>A0A1I4ZFC9</accession>
<evidence type="ECO:0000313" key="1">
    <source>
        <dbReference type="EMBL" id="SFN48590.1"/>
    </source>
</evidence>
<protein>
    <submittedName>
        <fullName evidence="1">Uncharacterized protein</fullName>
    </submittedName>
</protein>